<evidence type="ECO:0000313" key="2">
    <source>
        <dbReference type="Proteomes" id="UP001302374"/>
    </source>
</evidence>
<name>A0ABZ0FZD0_9BACT</name>
<dbReference type="InterPro" id="IPR032299">
    <property type="entry name" value="DUF4843"/>
</dbReference>
<dbReference type="Pfam" id="PF16132">
    <property type="entry name" value="DUF4843"/>
    <property type="match status" value="1"/>
</dbReference>
<gene>
    <name evidence="1" type="ORF">F1644_17325</name>
</gene>
<dbReference type="EMBL" id="CP043839">
    <property type="protein sequence ID" value="WOF13916.1"/>
    <property type="molecule type" value="Genomic_DNA"/>
</dbReference>
<protein>
    <submittedName>
        <fullName evidence="1">DUF4843 domain-containing protein</fullName>
    </submittedName>
</protein>
<reference evidence="1 2" key="1">
    <citation type="submission" date="2019-09" db="EMBL/GenBank/DDBJ databases">
        <title>Butyricimonas paravirosa DSM 105722 (=214-4 = JCM 18677 = CCUG 65563).</title>
        <authorList>
            <person name="Le Roy T."/>
            <person name="Cani P.D."/>
        </authorList>
    </citation>
    <scope>NUCLEOTIDE SEQUENCE [LARGE SCALE GENOMIC DNA]</scope>
    <source>
        <strain evidence="1 2">DSM 105722</strain>
    </source>
</reference>
<sequence length="288" mass="33016">MNMKKIIYMIALFWAAIGMISCEKEVKDYDGEEGVYFYVQWGAEWGDTTKWANQSYTPVEFVNILGDTYEVKVRVMSTGRVKDYDRTFQMVVDKDSTTAVVNQNYEPFEEMQVIKAGQTYADVVIHLKRNENIMEVEKVLGLRLLPTNDFIIGIPEWGKLAGMWSSEGSSEFDASVHKIIMSDFIVKPARWIGGVYDQPGDTESGRWGVFTVKKYKLICDQFDLTYEDFQTEATMPGAKQAVIQEHMANYLQELYDKGTPVLEDDGRLMWFMGVSWTSVVGVPWVPEQ</sequence>
<dbReference type="PROSITE" id="PS51257">
    <property type="entry name" value="PROKAR_LIPOPROTEIN"/>
    <property type="match status" value="1"/>
</dbReference>
<evidence type="ECO:0000313" key="1">
    <source>
        <dbReference type="EMBL" id="WOF13916.1"/>
    </source>
</evidence>
<proteinExistence type="predicted"/>
<organism evidence="1 2">
    <name type="scientific">Butyricimonas paravirosa</name>
    <dbReference type="NCBI Taxonomy" id="1472417"/>
    <lineage>
        <taxon>Bacteria</taxon>
        <taxon>Pseudomonadati</taxon>
        <taxon>Bacteroidota</taxon>
        <taxon>Bacteroidia</taxon>
        <taxon>Bacteroidales</taxon>
        <taxon>Odoribacteraceae</taxon>
        <taxon>Butyricimonas</taxon>
    </lineage>
</organism>
<keyword evidence="2" id="KW-1185">Reference proteome</keyword>
<accession>A0ABZ0FZD0</accession>
<dbReference type="Proteomes" id="UP001302374">
    <property type="component" value="Chromosome"/>
</dbReference>